<dbReference type="STRING" id="70415.A0A5S6QSS9"/>
<protein>
    <submittedName>
        <fullName evidence="8">Cytochrome c oxidase assembly factor 6</fullName>
    </submittedName>
</protein>
<keyword evidence="4" id="KW-0496">Mitochondrion</keyword>
<keyword evidence="6" id="KW-1133">Transmembrane helix</keyword>
<sequence>MANSFPRHYPATGYIEVAPGVYLPKIDFASTDFYGISEYWYSTNDVLNMTGVYDYEALQRAAADFCSLNWTSIWTLYRRKKFPNADIARIRTQCFKAAWAFALLHSGLRFPLNISTFHPVSRMSGHDIQWTLGAVVYRLRHLPLQFVPPEIQFHRPLDLTKRNFFHPSLFGYEHWLLEILFFLGLLILLLFVVDFIMLHFYREKRGIFLCNTFRRSLPKAVTDSSNVPLIRNDIMSDKGDVPLLSERKKCWRSRDEYWSCLDSNNGDESKCKEQRAEFVSSCRRTWVEHFDRKYRFEKYKEEHGLQQGSPIRPKTFSEQ</sequence>
<keyword evidence="7" id="KW-1185">Reference proteome</keyword>
<dbReference type="PANTHER" id="PTHR46690:SF1">
    <property type="entry name" value="CYTOCHROME C OXIDASE ASSEMBLY FACTOR 6 HOMOLOG"/>
    <property type="match status" value="1"/>
</dbReference>
<dbReference type="WBParaSite" id="TMUE_2000010426.1">
    <property type="protein sequence ID" value="TMUE_2000010426.1"/>
    <property type="gene ID" value="WBGene00291509"/>
</dbReference>
<dbReference type="Proteomes" id="UP000046395">
    <property type="component" value="Unassembled WGS sequence"/>
</dbReference>
<keyword evidence="6" id="KW-0812">Transmembrane</keyword>
<proteinExistence type="inferred from homology"/>
<feature type="transmembrane region" description="Helical" evidence="6">
    <location>
        <begin position="175"/>
        <end position="198"/>
    </location>
</feature>
<dbReference type="PROSITE" id="PS51808">
    <property type="entry name" value="CHCH"/>
    <property type="match status" value="1"/>
</dbReference>
<dbReference type="GO" id="GO:0005739">
    <property type="term" value="C:mitochondrion"/>
    <property type="evidence" value="ECO:0007669"/>
    <property type="project" value="UniProtKB-SubCell"/>
</dbReference>
<evidence type="ECO:0000256" key="1">
    <source>
        <dbReference type="ARBA" id="ARBA00004173"/>
    </source>
</evidence>
<dbReference type="SUPFAM" id="SSF47694">
    <property type="entry name" value="Cytochrome c oxidase subunit h"/>
    <property type="match status" value="1"/>
</dbReference>
<dbReference type="GO" id="GO:0016787">
    <property type="term" value="F:hydrolase activity"/>
    <property type="evidence" value="ECO:0007669"/>
    <property type="project" value="UniProtKB-KW"/>
</dbReference>
<comment type="similarity">
    <text evidence="2">Belongs to the GDA1/CD39 NTPase family.</text>
</comment>
<dbReference type="Gene3D" id="1.10.10.140">
    <property type="entry name" value="Cytochrome c oxidase, subunit VIb"/>
    <property type="match status" value="1"/>
</dbReference>
<dbReference type="GO" id="GO:0042775">
    <property type="term" value="P:mitochondrial ATP synthesis coupled electron transport"/>
    <property type="evidence" value="ECO:0007669"/>
    <property type="project" value="TreeGrafter"/>
</dbReference>
<evidence type="ECO:0000256" key="6">
    <source>
        <dbReference type="SAM" id="Phobius"/>
    </source>
</evidence>
<dbReference type="Gene3D" id="3.30.420.150">
    <property type="entry name" value="Exopolyphosphatase. Domain 2"/>
    <property type="match status" value="1"/>
</dbReference>
<dbReference type="Pfam" id="PF02297">
    <property type="entry name" value="COX6B"/>
    <property type="match status" value="1"/>
</dbReference>
<evidence type="ECO:0000256" key="4">
    <source>
        <dbReference type="ARBA" id="ARBA00023128"/>
    </source>
</evidence>
<evidence type="ECO:0000313" key="7">
    <source>
        <dbReference type="Proteomes" id="UP000046395"/>
    </source>
</evidence>
<keyword evidence="5" id="KW-1015">Disulfide bond</keyword>
<keyword evidence="3" id="KW-0378">Hydrolase</keyword>
<dbReference type="InterPro" id="IPR048280">
    <property type="entry name" value="COX6B-like"/>
</dbReference>
<dbReference type="AlphaFoldDB" id="A0A5S6QSS9"/>
<dbReference type="Pfam" id="PF01150">
    <property type="entry name" value="GDA1_CD39"/>
    <property type="match status" value="1"/>
</dbReference>
<dbReference type="InterPro" id="IPR036549">
    <property type="entry name" value="CX6/COA6-like_sf"/>
</dbReference>
<evidence type="ECO:0000256" key="5">
    <source>
        <dbReference type="ARBA" id="ARBA00023157"/>
    </source>
</evidence>
<comment type="subcellular location">
    <subcellularLocation>
        <location evidence="1">Mitochondrion</location>
    </subcellularLocation>
</comment>
<keyword evidence="6" id="KW-0472">Membrane</keyword>
<evidence type="ECO:0000256" key="2">
    <source>
        <dbReference type="ARBA" id="ARBA00009283"/>
    </source>
</evidence>
<accession>A0A5S6QSS9</accession>
<dbReference type="InterPro" id="IPR042289">
    <property type="entry name" value="COA6"/>
</dbReference>
<dbReference type="InterPro" id="IPR000407">
    <property type="entry name" value="GDA1_CD39_NTPase"/>
</dbReference>
<dbReference type="PANTHER" id="PTHR46690">
    <property type="entry name" value="CYTOCHROME C OXIDASE ASSEMBLY FACTOR 6 HOMOLOG"/>
    <property type="match status" value="1"/>
</dbReference>
<evidence type="ECO:0000256" key="3">
    <source>
        <dbReference type="ARBA" id="ARBA00022801"/>
    </source>
</evidence>
<reference evidence="8" key="1">
    <citation type="submission" date="2019-12" db="UniProtKB">
        <authorList>
            <consortium name="WormBaseParasite"/>
        </authorList>
    </citation>
    <scope>IDENTIFICATION</scope>
</reference>
<name>A0A5S6QSS9_TRIMR</name>
<dbReference type="GO" id="GO:0008535">
    <property type="term" value="P:respiratory chain complex IV assembly"/>
    <property type="evidence" value="ECO:0007669"/>
    <property type="project" value="InterPro"/>
</dbReference>
<organism evidence="7 8">
    <name type="scientific">Trichuris muris</name>
    <name type="common">Mouse whipworm</name>
    <dbReference type="NCBI Taxonomy" id="70415"/>
    <lineage>
        <taxon>Eukaryota</taxon>
        <taxon>Metazoa</taxon>
        <taxon>Ecdysozoa</taxon>
        <taxon>Nematoda</taxon>
        <taxon>Enoplea</taxon>
        <taxon>Dorylaimia</taxon>
        <taxon>Trichinellida</taxon>
        <taxon>Trichuridae</taxon>
        <taxon>Trichuris</taxon>
    </lineage>
</organism>
<evidence type="ECO:0000313" key="8">
    <source>
        <dbReference type="WBParaSite" id="TMUE_2000010426.1"/>
    </source>
</evidence>